<keyword evidence="2" id="KW-0012">Acyltransferase</keyword>
<organism evidence="4 5">
    <name type="scientific">Micromonospora coxensis</name>
    <dbReference type="NCBI Taxonomy" id="356852"/>
    <lineage>
        <taxon>Bacteria</taxon>
        <taxon>Bacillati</taxon>
        <taxon>Actinomycetota</taxon>
        <taxon>Actinomycetes</taxon>
        <taxon>Micromonosporales</taxon>
        <taxon>Micromonosporaceae</taxon>
        <taxon>Micromonospora</taxon>
    </lineage>
</organism>
<dbReference type="PANTHER" id="PTHR34069:SF2">
    <property type="entry name" value="BETA-KETOACYL-[ACYL-CARRIER-PROTEIN] SYNTHASE III"/>
    <property type="match status" value="1"/>
</dbReference>
<dbReference type="RefSeq" id="WP_088978935.1">
    <property type="nucleotide sequence ID" value="NZ_LT607753.1"/>
</dbReference>
<dbReference type="OrthoDB" id="2636646at2"/>
<dbReference type="EMBL" id="LT607753">
    <property type="protein sequence ID" value="SCG76300.1"/>
    <property type="molecule type" value="Genomic_DNA"/>
</dbReference>
<dbReference type="AlphaFoldDB" id="A0A1C5K0F5"/>
<dbReference type="Gene3D" id="3.40.47.10">
    <property type="match status" value="2"/>
</dbReference>
<dbReference type="SUPFAM" id="SSF53901">
    <property type="entry name" value="Thiolase-like"/>
    <property type="match status" value="1"/>
</dbReference>
<evidence type="ECO:0000256" key="1">
    <source>
        <dbReference type="ARBA" id="ARBA00022679"/>
    </source>
</evidence>
<accession>A0A1C5K0F5</accession>
<sequence length="310" mass="33603">MTALEEVSTHLPAERTPVAQILTELDHSPAQIGLYRRYYGFAEVRRDPRATVGDLLLAAARKLEHLRGREEQVRYLAYAPTIQLAAPYPTDVLGQVRDALGLTHAAAFSLTQHACASALLAVDACGKLLAADGDPDALALVLAGEKTFTRVTRLMPNSAVMGEATAAVLVRPGGDRDRVLGYATRTYSEFHVGPFEPPDLAARFDELYPTALAEVIEAALDASGLTAAELTLVLPHNVNKMSWYRVARMIGLPVERILLDNVPVLGHCFGADPFVNYRTAQELGRLDPGDHYLMTSVGVGATFSAMVLRR</sequence>
<dbReference type="Pfam" id="PF08541">
    <property type="entry name" value="ACP_syn_III_C"/>
    <property type="match status" value="1"/>
</dbReference>
<feature type="domain" description="Beta-ketoacyl-[acyl-carrier-protein] synthase III C-terminal" evidence="3">
    <location>
        <begin position="220"/>
        <end position="309"/>
    </location>
</feature>
<dbReference type="GO" id="GO:0044550">
    <property type="term" value="P:secondary metabolite biosynthetic process"/>
    <property type="evidence" value="ECO:0007669"/>
    <property type="project" value="TreeGrafter"/>
</dbReference>
<name>A0A1C5K0F5_9ACTN</name>
<dbReference type="GO" id="GO:0016746">
    <property type="term" value="F:acyltransferase activity"/>
    <property type="evidence" value="ECO:0007669"/>
    <property type="project" value="UniProtKB-KW"/>
</dbReference>
<evidence type="ECO:0000256" key="2">
    <source>
        <dbReference type="ARBA" id="ARBA00023315"/>
    </source>
</evidence>
<evidence type="ECO:0000313" key="4">
    <source>
        <dbReference type="EMBL" id="SCG76300.1"/>
    </source>
</evidence>
<keyword evidence="5" id="KW-1185">Reference proteome</keyword>
<dbReference type="InterPro" id="IPR016039">
    <property type="entry name" value="Thiolase-like"/>
</dbReference>
<dbReference type="Proteomes" id="UP000198215">
    <property type="component" value="Chromosome I"/>
</dbReference>
<protein>
    <submittedName>
        <fullName evidence="4">3-oxoacyl-[acyl-carrier-protein] synthase-3</fullName>
    </submittedName>
</protein>
<evidence type="ECO:0000313" key="5">
    <source>
        <dbReference type="Proteomes" id="UP000198215"/>
    </source>
</evidence>
<evidence type="ECO:0000259" key="3">
    <source>
        <dbReference type="Pfam" id="PF08541"/>
    </source>
</evidence>
<gene>
    <name evidence="4" type="ORF">GA0070614_5889</name>
</gene>
<reference evidence="5" key="1">
    <citation type="submission" date="2016-06" db="EMBL/GenBank/DDBJ databases">
        <authorList>
            <person name="Varghese N."/>
            <person name="Submissions Spin"/>
        </authorList>
    </citation>
    <scope>NUCLEOTIDE SEQUENCE [LARGE SCALE GENOMIC DNA]</scope>
    <source>
        <strain evidence="5">DSM 45161</strain>
    </source>
</reference>
<keyword evidence="1" id="KW-0808">Transferase</keyword>
<proteinExistence type="predicted"/>
<dbReference type="InterPro" id="IPR013747">
    <property type="entry name" value="ACP_syn_III_C"/>
</dbReference>
<dbReference type="PANTHER" id="PTHR34069">
    <property type="entry name" value="3-OXOACYL-[ACYL-CARRIER-PROTEIN] SYNTHASE 3"/>
    <property type="match status" value="1"/>
</dbReference>